<dbReference type="GO" id="GO:0047343">
    <property type="term" value="F:glucose-1-phosphate cytidylyltransferase activity"/>
    <property type="evidence" value="ECO:0007669"/>
    <property type="project" value="InterPro"/>
</dbReference>
<accession>X1VE20</accession>
<dbReference type="Pfam" id="PF00483">
    <property type="entry name" value="NTP_transferase"/>
    <property type="match status" value="1"/>
</dbReference>
<protein>
    <recommendedName>
        <fullName evidence="1">Nucleotidyl transferase domain-containing protein</fullName>
    </recommendedName>
</protein>
<dbReference type="SUPFAM" id="SSF53448">
    <property type="entry name" value="Nucleotide-diphospho-sugar transferases"/>
    <property type="match status" value="1"/>
</dbReference>
<evidence type="ECO:0000259" key="1">
    <source>
        <dbReference type="Pfam" id="PF00483"/>
    </source>
</evidence>
<dbReference type="AlphaFoldDB" id="X1VE20"/>
<proteinExistence type="predicted"/>
<organism evidence="2">
    <name type="scientific">marine sediment metagenome</name>
    <dbReference type="NCBI Taxonomy" id="412755"/>
    <lineage>
        <taxon>unclassified sequences</taxon>
        <taxon>metagenomes</taxon>
        <taxon>ecological metagenomes</taxon>
    </lineage>
</organism>
<dbReference type="Gene3D" id="3.90.550.10">
    <property type="entry name" value="Spore Coat Polysaccharide Biosynthesis Protein SpsA, Chain A"/>
    <property type="match status" value="1"/>
</dbReference>
<comment type="caution">
    <text evidence="2">The sequence shown here is derived from an EMBL/GenBank/DDBJ whole genome shotgun (WGS) entry which is preliminary data.</text>
</comment>
<dbReference type="PANTHER" id="PTHR47183">
    <property type="entry name" value="GLUCOSE-1-PHOSPHATE CYTIDYLYLTRANSFERASE-RELATED"/>
    <property type="match status" value="1"/>
</dbReference>
<dbReference type="EMBL" id="BARW01028826">
    <property type="protein sequence ID" value="GAJ15887.1"/>
    <property type="molecule type" value="Genomic_DNA"/>
</dbReference>
<sequence>MNVVILCGGIGIRLKEETEFKPKPMVKIGEKPILWHIMKVYAYYGYTDFILCLGYKGEYIKEYFYNYEIMSTDFTLKLGDRNSLNIHRSHPEYDWNQPRA</sequence>
<dbReference type="InterPro" id="IPR005835">
    <property type="entry name" value="NTP_transferase_dom"/>
</dbReference>
<reference evidence="2" key="1">
    <citation type="journal article" date="2014" name="Front. Microbiol.">
        <title>High frequency of phylogenetically diverse reductive dehalogenase-homologous genes in deep subseafloor sedimentary metagenomes.</title>
        <authorList>
            <person name="Kawai M."/>
            <person name="Futagami T."/>
            <person name="Toyoda A."/>
            <person name="Takaki Y."/>
            <person name="Nishi S."/>
            <person name="Hori S."/>
            <person name="Arai W."/>
            <person name="Tsubouchi T."/>
            <person name="Morono Y."/>
            <person name="Uchiyama I."/>
            <person name="Ito T."/>
            <person name="Fujiyama A."/>
            <person name="Inagaki F."/>
            <person name="Takami H."/>
        </authorList>
    </citation>
    <scope>NUCLEOTIDE SEQUENCE</scope>
    <source>
        <strain evidence="2">Expedition CK06-06</strain>
    </source>
</reference>
<gene>
    <name evidence="2" type="ORF">S12H4_46454</name>
</gene>
<name>X1VE20_9ZZZZ</name>
<evidence type="ECO:0000313" key="2">
    <source>
        <dbReference type="EMBL" id="GAJ15887.1"/>
    </source>
</evidence>
<feature type="domain" description="Nucleotidyl transferase" evidence="1">
    <location>
        <begin position="3"/>
        <end position="67"/>
    </location>
</feature>
<dbReference type="InterPro" id="IPR013446">
    <property type="entry name" value="G1P_cyt_trans-like"/>
</dbReference>
<dbReference type="InterPro" id="IPR029044">
    <property type="entry name" value="Nucleotide-diphossugar_trans"/>
</dbReference>
<dbReference type="PANTHER" id="PTHR47183:SF1">
    <property type="entry name" value="GLUCOSE-1-PHOSPHATE CYTIDYLYLTRANSFERASE"/>
    <property type="match status" value="1"/>
</dbReference>